<evidence type="ECO:0000313" key="3">
    <source>
        <dbReference type="Proteomes" id="UP000660861"/>
    </source>
</evidence>
<dbReference type="PANTHER" id="PTHR42731">
    <property type="entry name" value="SLL1084 PROTEIN"/>
    <property type="match status" value="1"/>
</dbReference>
<dbReference type="SUPFAM" id="SSF102114">
    <property type="entry name" value="Radical SAM enzymes"/>
    <property type="match status" value="1"/>
</dbReference>
<dbReference type="Pfam" id="PF19864">
    <property type="entry name" value="Radical_SAM_N2"/>
    <property type="match status" value="1"/>
</dbReference>
<dbReference type="AlphaFoldDB" id="A0A926E7Z5"/>
<dbReference type="SMART" id="SM00729">
    <property type="entry name" value="Elp3"/>
    <property type="match status" value="1"/>
</dbReference>
<dbReference type="NCBIfam" id="TIGR03960">
    <property type="entry name" value="rSAM_fuse_unch"/>
    <property type="match status" value="1"/>
</dbReference>
<dbReference type="GO" id="GO:0051536">
    <property type="term" value="F:iron-sulfur cluster binding"/>
    <property type="evidence" value="ECO:0007669"/>
    <property type="project" value="InterPro"/>
</dbReference>
<name>A0A926E7Z5_9FIRM</name>
<dbReference type="EMBL" id="JACRTC010000001">
    <property type="protein sequence ID" value="MBC8569540.1"/>
    <property type="molecule type" value="Genomic_DNA"/>
</dbReference>
<dbReference type="Gene3D" id="3.80.30.20">
    <property type="entry name" value="tm_1862 like domain"/>
    <property type="match status" value="1"/>
</dbReference>
<gene>
    <name evidence="2" type="ORF">H8709_01675</name>
</gene>
<dbReference type="InterPro" id="IPR007197">
    <property type="entry name" value="rSAM"/>
</dbReference>
<dbReference type="InterPro" id="IPR023404">
    <property type="entry name" value="rSAM_horseshoe"/>
</dbReference>
<dbReference type="SFLD" id="SFLDG01082">
    <property type="entry name" value="B12-binding_domain_containing"/>
    <property type="match status" value="1"/>
</dbReference>
<sequence>MQNQLQKILMKVQKPGRYTGGELNSVIKAKDKVDVRFAFCFPDTYEVGMSHLGMKILYSLINERENYWCERVFAPELDMEEQMFLHKIPLYALESKDPLGDFDIIGFTLQYELCFTTVLNMLHMAGLPVRSADRDDSFPIVVAGGPCACNPEPMAAFIDAFLLGEGEENLMAFIDLYHEAKRNGTPKREFLRQASRIQGVYVPSLYDVSYYEDGAIKEVTAREGAPLPVEKAIIQELDKVYYPKEFVVPFIDTVHDRAMVEVLRGCIRGCRFCQAGFIYRPFREKHYETIDQNARDLCGSTGYEEVSLTSLSTSDLTEIEPLLSSMLTWSEEEKVSLSLPSLRVDNFSKELLDKIAKVRKSGLTFAPEAGSQRLRDAINKNVTEEQIMKTCRTAFEGGYTNVKLYFMMGLPTETMEDVAAIADTAQRVVDLFYSLPNRPKGRGVNVTISVACFVPKPFTPFQFEPQDTVEMLREKQRHLISAVKSKKITVHYHESDTSVLEGVLARGDRKLCDVIEYAWRHGCNLDSWDEHFLYQSWLDGFAAYGIDPAFYANRRRDYNEIMPWDHLDYGVSKNFLIRENKKAHEARTTPNCKEGCSGCGANRLMGGPCVNGQCK</sequence>
<dbReference type="Pfam" id="PF04055">
    <property type="entry name" value="Radical_SAM"/>
    <property type="match status" value="1"/>
</dbReference>
<dbReference type="InterPro" id="IPR023862">
    <property type="entry name" value="CHP03960_rSAM"/>
</dbReference>
<dbReference type="SFLD" id="SFLDS00029">
    <property type="entry name" value="Radical_SAM"/>
    <property type="match status" value="1"/>
</dbReference>
<protein>
    <submittedName>
        <fullName evidence="2">TIGR03960 family B12-binding radical SAM protein</fullName>
    </submittedName>
</protein>
<dbReference type="InterPro" id="IPR058240">
    <property type="entry name" value="rSAM_sf"/>
</dbReference>
<feature type="domain" description="Radical SAM core" evidence="1">
    <location>
        <begin position="252"/>
        <end position="491"/>
    </location>
</feature>
<keyword evidence="3" id="KW-1185">Reference proteome</keyword>
<dbReference type="InterPro" id="IPR006638">
    <property type="entry name" value="Elp3/MiaA/NifB-like_rSAM"/>
</dbReference>
<evidence type="ECO:0000313" key="2">
    <source>
        <dbReference type="EMBL" id="MBC8569540.1"/>
    </source>
</evidence>
<dbReference type="InterPro" id="IPR045784">
    <property type="entry name" value="Radical_SAM_N2"/>
</dbReference>
<dbReference type="Proteomes" id="UP000660861">
    <property type="component" value="Unassembled WGS sequence"/>
</dbReference>
<evidence type="ECO:0000259" key="1">
    <source>
        <dbReference type="PROSITE" id="PS51918"/>
    </source>
</evidence>
<dbReference type="RefSeq" id="WP_262396637.1">
    <property type="nucleotide sequence ID" value="NZ_JACRTC010000001.1"/>
</dbReference>
<proteinExistence type="predicted"/>
<reference evidence="2" key="1">
    <citation type="submission" date="2020-08" db="EMBL/GenBank/DDBJ databases">
        <title>Genome public.</title>
        <authorList>
            <person name="Liu C."/>
            <person name="Sun Q."/>
        </authorList>
    </citation>
    <scope>NUCLEOTIDE SEQUENCE</scope>
    <source>
        <strain evidence="2">NSJ-54</strain>
    </source>
</reference>
<dbReference type="PANTHER" id="PTHR42731:SF1">
    <property type="entry name" value="RADICAL SAM DOMAIN PROTEIN"/>
    <property type="match status" value="1"/>
</dbReference>
<accession>A0A926E7Z5</accession>
<dbReference type="GO" id="GO:0003824">
    <property type="term" value="F:catalytic activity"/>
    <property type="evidence" value="ECO:0007669"/>
    <property type="project" value="InterPro"/>
</dbReference>
<dbReference type="CDD" id="cd01335">
    <property type="entry name" value="Radical_SAM"/>
    <property type="match status" value="1"/>
</dbReference>
<dbReference type="PROSITE" id="PS51918">
    <property type="entry name" value="RADICAL_SAM"/>
    <property type="match status" value="1"/>
</dbReference>
<organism evidence="2 3">
    <name type="scientific">Zongyangia hominis</name>
    <dbReference type="NCBI Taxonomy" id="2763677"/>
    <lineage>
        <taxon>Bacteria</taxon>
        <taxon>Bacillati</taxon>
        <taxon>Bacillota</taxon>
        <taxon>Clostridia</taxon>
        <taxon>Eubacteriales</taxon>
        <taxon>Oscillospiraceae</taxon>
        <taxon>Zongyangia</taxon>
    </lineage>
</organism>
<comment type="caution">
    <text evidence="2">The sequence shown here is derived from an EMBL/GenBank/DDBJ whole genome shotgun (WGS) entry which is preliminary data.</text>
</comment>